<dbReference type="Pfam" id="PF09698">
    <property type="entry name" value="GSu_C4xC__C2xCH"/>
    <property type="match status" value="1"/>
</dbReference>
<organism evidence="2 3">
    <name type="scientific">Melioribacter roseus (strain DSM 23840 / JCM 17771 / VKM B-2668 / P3M-2)</name>
    <dbReference type="NCBI Taxonomy" id="1191523"/>
    <lineage>
        <taxon>Bacteria</taxon>
        <taxon>Pseudomonadati</taxon>
        <taxon>Ignavibacteriota</taxon>
        <taxon>Ignavibacteria</taxon>
        <taxon>Ignavibacteriales</taxon>
        <taxon>Melioribacteraceae</taxon>
        <taxon>Melioribacter</taxon>
    </lineage>
</organism>
<dbReference type="PATRIC" id="fig|1191523.3.peg.1655"/>
<dbReference type="InterPro" id="IPR036280">
    <property type="entry name" value="Multihaem_cyt_sf"/>
</dbReference>
<protein>
    <submittedName>
        <fullName evidence="2">Cytochrome C family protein</fullName>
    </submittedName>
</protein>
<dbReference type="Proteomes" id="UP000009011">
    <property type="component" value="Chromosome"/>
</dbReference>
<feature type="signal peptide" evidence="1">
    <location>
        <begin position="1"/>
        <end position="20"/>
    </location>
</feature>
<evidence type="ECO:0000313" key="2">
    <source>
        <dbReference type="EMBL" id="AFN74799.1"/>
    </source>
</evidence>
<reference evidence="2 3" key="1">
    <citation type="journal article" date="2013" name="PLoS ONE">
        <title>Genomic analysis of Melioribacter roseus, facultatively anaerobic organotrophic bacterium representing a novel deep lineage within Bacteriodetes/Chlorobi group.</title>
        <authorList>
            <person name="Kadnikov V.V."/>
            <person name="Mardanov A.V."/>
            <person name="Podosokorskaya O.A."/>
            <person name="Gavrilov S.N."/>
            <person name="Kublanov I.V."/>
            <person name="Beletsky A.V."/>
            <person name="Bonch-Osmolovskaya E.A."/>
            <person name="Ravin N.V."/>
        </authorList>
    </citation>
    <scope>NUCLEOTIDE SEQUENCE [LARGE SCALE GENOMIC DNA]</scope>
    <source>
        <strain evidence="3">JCM 17771 / P3M-2</strain>
    </source>
</reference>
<name>I6ZRW3_MELRP</name>
<keyword evidence="3" id="KW-1185">Reference proteome</keyword>
<sequence length="331" mass="35222">MKYIKYYLALSLLFVLASCSDVQEDITPPAQLSVHGAGFLSQSSDNFHGKKLTDNSMESCKQCHASNYSGGTAGVSCVNCHPAINVHVDGILLPGSDNFHGRFIASTNWDLSQCAQCHGDDYAGGITSPTCTTCHNKAGGPEACNTCHGDFFKGGSIAPPQATNNAKETSDPRVGAHQAHLNASLLSGKVSCMECHILPSGFEAPGHIDNTPHAEVIFGAFTSSGPSNPSYDFANNTCSNTYCHGNFEFKKENSDYPFIYTADKMTGNNFSPKWNQVDGSQAACGTCHGLPPTGHEDAELKACGICHVGVVDQYGNITDKSKHINGKIDLF</sequence>
<dbReference type="STRING" id="1191523.MROS_1562"/>
<dbReference type="Gene3D" id="3.90.10.10">
    <property type="entry name" value="Cytochrome C3"/>
    <property type="match status" value="1"/>
</dbReference>
<dbReference type="eggNOG" id="COG0484">
    <property type="taxonomic scope" value="Bacteria"/>
</dbReference>
<keyword evidence="1" id="KW-0732">Signal</keyword>
<dbReference type="HOGENOM" id="CLU_825488_0_0_10"/>
<gene>
    <name evidence="2" type="ordered locus">MROS_1562</name>
</gene>
<evidence type="ECO:0000256" key="1">
    <source>
        <dbReference type="SAM" id="SignalP"/>
    </source>
</evidence>
<dbReference type="OrthoDB" id="5522598at2"/>
<evidence type="ECO:0000313" key="3">
    <source>
        <dbReference type="Proteomes" id="UP000009011"/>
    </source>
</evidence>
<dbReference type="InterPro" id="IPR010176">
    <property type="entry name" value="C4xCH_C2xCH_motif_GEOSU"/>
</dbReference>
<dbReference type="PROSITE" id="PS51257">
    <property type="entry name" value="PROKAR_LIPOPROTEIN"/>
    <property type="match status" value="1"/>
</dbReference>
<dbReference type="SUPFAM" id="SSF48695">
    <property type="entry name" value="Multiheme cytochromes"/>
    <property type="match status" value="1"/>
</dbReference>
<feature type="chain" id="PRO_5003707399" evidence="1">
    <location>
        <begin position="21"/>
        <end position="331"/>
    </location>
</feature>
<proteinExistence type="predicted"/>
<dbReference type="AlphaFoldDB" id="I6ZRW3"/>
<accession>I6ZRW3</accession>
<dbReference type="KEGG" id="mro:MROS_1562"/>
<dbReference type="RefSeq" id="WP_014856233.1">
    <property type="nucleotide sequence ID" value="NC_018178.1"/>
</dbReference>
<dbReference type="NCBIfam" id="TIGR01904">
    <property type="entry name" value="GSu_C4xC__C2xCH"/>
    <property type="match status" value="1"/>
</dbReference>
<dbReference type="EMBL" id="CP003557">
    <property type="protein sequence ID" value="AFN74799.1"/>
    <property type="molecule type" value="Genomic_DNA"/>
</dbReference>
<dbReference type="CDD" id="cd08168">
    <property type="entry name" value="Cytochrom_C3"/>
    <property type="match status" value="1"/>
</dbReference>